<proteinExistence type="predicted"/>
<protein>
    <submittedName>
        <fullName evidence="1">Uncharacterized protein</fullName>
    </submittedName>
</protein>
<reference evidence="1" key="1">
    <citation type="submission" date="2013-12" db="EMBL/GenBank/DDBJ databases">
        <title>The Genome Sequence of Aphanomyces astaci APO3.</title>
        <authorList>
            <consortium name="The Broad Institute Genomics Platform"/>
            <person name="Russ C."/>
            <person name="Tyler B."/>
            <person name="van West P."/>
            <person name="Dieguez-Uribeondo J."/>
            <person name="Young S.K."/>
            <person name="Zeng Q."/>
            <person name="Gargeya S."/>
            <person name="Fitzgerald M."/>
            <person name="Abouelleil A."/>
            <person name="Alvarado L."/>
            <person name="Chapman S.B."/>
            <person name="Gainer-Dewar J."/>
            <person name="Goldberg J."/>
            <person name="Griggs A."/>
            <person name="Gujja S."/>
            <person name="Hansen M."/>
            <person name="Howarth C."/>
            <person name="Imamovic A."/>
            <person name="Ireland A."/>
            <person name="Larimer J."/>
            <person name="McCowan C."/>
            <person name="Murphy C."/>
            <person name="Pearson M."/>
            <person name="Poon T.W."/>
            <person name="Priest M."/>
            <person name="Roberts A."/>
            <person name="Saif S."/>
            <person name="Shea T."/>
            <person name="Sykes S."/>
            <person name="Wortman J."/>
            <person name="Nusbaum C."/>
            <person name="Birren B."/>
        </authorList>
    </citation>
    <scope>NUCLEOTIDE SEQUENCE [LARGE SCALE GENOMIC DNA]</scope>
    <source>
        <strain evidence="1">APO3</strain>
    </source>
</reference>
<dbReference type="EMBL" id="KI913158">
    <property type="protein sequence ID" value="ETV71627.1"/>
    <property type="molecule type" value="Genomic_DNA"/>
</dbReference>
<accession>W4FYA3</accession>
<dbReference type="RefSeq" id="XP_009838816.1">
    <property type="nucleotide sequence ID" value="XM_009840514.1"/>
</dbReference>
<dbReference type="AlphaFoldDB" id="W4FYA3"/>
<dbReference type="GeneID" id="20815084"/>
<evidence type="ECO:0000313" key="1">
    <source>
        <dbReference type="EMBL" id="ETV71628.1"/>
    </source>
</evidence>
<name>W4FYA3_APHAT</name>
<dbReference type="RefSeq" id="XP_009838817.1">
    <property type="nucleotide sequence ID" value="XM_009840515.1"/>
</dbReference>
<gene>
    <name evidence="1" type="ORF">H257_13088</name>
</gene>
<dbReference type="VEuPathDB" id="FungiDB:H257_13088"/>
<organism evidence="1">
    <name type="scientific">Aphanomyces astaci</name>
    <name type="common">Crayfish plague agent</name>
    <dbReference type="NCBI Taxonomy" id="112090"/>
    <lineage>
        <taxon>Eukaryota</taxon>
        <taxon>Sar</taxon>
        <taxon>Stramenopiles</taxon>
        <taxon>Oomycota</taxon>
        <taxon>Saprolegniomycetes</taxon>
        <taxon>Saprolegniales</taxon>
        <taxon>Verrucalvaceae</taxon>
        <taxon>Aphanomyces</taxon>
    </lineage>
</organism>
<sequence length="137" mass="15371">MSLTEAMKQLQDGVVARARLHCHEGTLCVAQLIDELNKAWWVREHFVAAAWLRFLFPSKASNSVRWLYQLRTVLLGTPSSTATFVSFMVSSILKASSLKAIECMMHVIVLLQTTKLASVIFLSPKFGGRIKIYPITC</sequence>
<dbReference type="EMBL" id="KI913158">
    <property type="protein sequence ID" value="ETV71628.1"/>
    <property type="molecule type" value="Genomic_DNA"/>
</dbReference>